<evidence type="ECO:0000313" key="2">
    <source>
        <dbReference type="Proteomes" id="UP000266723"/>
    </source>
</evidence>
<keyword evidence="2" id="KW-1185">Reference proteome</keyword>
<sequence length="134" mass="14921">MAMKPHGKSIVSSDYDEKVVFFKDLSLGHQESQLRFRLIHFWEAWNPLKKTLIGMEMLLIDEKPVHKLTGEPDEPGTLVRTCFHSTYAGNIMVTATRVKSCTQLSMDIVPATLADHGTQCALLKPLAIADVAPT</sequence>
<proteinExistence type="predicted"/>
<comment type="caution">
    <text evidence="1">The sequence shown here is derived from an EMBL/GenBank/DDBJ whole genome shotgun (WGS) entry which is preliminary data.</text>
</comment>
<protein>
    <submittedName>
        <fullName evidence="1">Uncharacterized protein</fullName>
    </submittedName>
</protein>
<name>A0ABQ7BXX0_BRACR</name>
<dbReference type="Proteomes" id="UP000266723">
    <property type="component" value="Unassembled WGS sequence"/>
</dbReference>
<evidence type="ECO:0000313" key="1">
    <source>
        <dbReference type="EMBL" id="KAF3544113.1"/>
    </source>
</evidence>
<dbReference type="EMBL" id="QGKV02000832">
    <property type="protein sequence ID" value="KAF3544113.1"/>
    <property type="molecule type" value="Genomic_DNA"/>
</dbReference>
<accession>A0ABQ7BXX0</accession>
<reference evidence="1 2" key="1">
    <citation type="journal article" date="2020" name="BMC Genomics">
        <title>Intraspecific diversification of the crop wild relative Brassica cretica Lam. using demographic model selection.</title>
        <authorList>
            <person name="Kioukis A."/>
            <person name="Michalopoulou V.A."/>
            <person name="Briers L."/>
            <person name="Pirintsos S."/>
            <person name="Studholme D.J."/>
            <person name="Pavlidis P."/>
            <person name="Sarris P.F."/>
        </authorList>
    </citation>
    <scope>NUCLEOTIDE SEQUENCE [LARGE SCALE GENOMIC DNA]</scope>
    <source>
        <strain evidence="2">cv. PFS-1207/04</strain>
    </source>
</reference>
<organism evidence="1 2">
    <name type="scientific">Brassica cretica</name>
    <name type="common">Mustard</name>
    <dbReference type="NCBI Taxonomy" id="69181"/>
    <lineage>
        <taxon>Eukaryota</taxon>
        <taxon>Viridiplantae</taxon>
        <taxon>Streptophyta</taxon>
        <taxon>Embryophyta</taxon>
        <taxon>Tracheophyta</taxon>
        <taxon>Spermatophyta</taxon>
        <taxon>Magnoliopsida</taxon>
        <taxon>eudicotyledons</taxon>
        <taxon>Gunneridae</taxon>
        <taxon>Pentapetalae</taxon>
        <taxon>rosids</taxon>
        <taxon>malvids</taxon>
        <taxon>Brassicales</taxon>
        <taxon>Brassicaceae</taxon>
        <taxon>Brassiceae</taxon>
        <taxon>Brassica</taxon>
    </lineage>
</organism>
<gene>
    <name evidence="1" type="ORF">DY000_02009805</name>
</gene>